<comment type="caution">
    <text evidence="1">The sequence shown here is derived from an EMBL/GenBank/DDBJ whole genome shotgun (WGS) entry which is preliminary data.</text>
</comment>
<name>A0A9W4UM78_9PLEO</name>
<reference evidence="1" key="1">
    <citation type="submission" date="2023-01" db="EMBL/GenBank/DDBJ databases">
        <authorList>
            <person name="Van Ghelder C."/>
            <person name="Rancurel C."/>
        </authorList>
    </citation>
    <scope>NUCLEOTIDE SEQUENCE</scope>
    <source>
        <strain evidence="1">CNCM I-4278</strain>
    </source>
</reference>
<keyword evidence="2" id="KW-1185">Reference proteome</keyword>
<organism evidence="1 2">
    <name type="scientific">Periconia digitata</name>
    <dbReference type="NCBI Taxonomy" id="1303443"/>
    <lineage>
        <taxon>Eukaryota</taxon>
        <taxon>Fungi</taxon>
        <taxon>Dikarya</taxon>
        <taxon>Ascomycota</taxon>
        <taxon>Pezizomycotina</taxon>
        <taxon>Dothideomycetes</taxon>
        <taxon>Pleosporomycetidae</taxon>
        <taxon>Pleosporales</taxon>
        <taxon>Massarineae</taxon>
        <taxon>Periconiaceae</taxon>
        <taxon>Periconia</taxon>
    </lineage>
</organism>
<dbReference type="EMBL" id="CAOQHR010000007">
    <property type="protein sequence ID" value="CAI6337436.1"/>
    <property type="molecule type" value="Genomic_DNA"/>
</dbReference>
<sequence length="105" mass="11986">MHEEYLKRLRHRMFWSFFAVQAISCMLPLWLCMLICLLCFVFLAPALTSTAWASGDAVRPNFRLDVTVFAMFPRRVASGGVFHSLQRDNIGASLTLETLKNSTRS</sequence>
<gene>
    <name evidence="1" type="ORF">PDIGIT_LOCUS10548</name>
</gene>
<evidence type="ECO:0000313" key="2">
    <source>
        <dbReference type="Proteomes" id="UP001152607"/>
    </source>
</evidence>
<accession>A0A9W4UM78</accession>
<dbReference type="AlphaFoldDB" id="A0A9W4UM78"/>
<proteinExistence type="predicted"/>
<evidence type="ECO:0000313" key="1">
    <source>
        <dbReference type="EMBL" id="CAI6337436.1"/>
    </source>
</evidence>
<dbReference type="Proteomes" id="UP001152607">
    <property type="component" value="Unassembled WGS sequence"/>
</dbReference>
<protein>
    <submittedName>
        <fullName evidence="1">Uncharacterized protein</fullName>
    </submittedName>
</protein>